<sequence length="67" mass="7631">MSTYGVPDEVDVIACHHCGESFNPDLEFCHWCTRPVVDGGVTASRTDDWSRPFEIEYVNSISQYVVY</sequence>
<gene>
    <name evidence="2" type="ORF">C477_09916</name>
</gene>
<keyword evidence="3" id="KW-1185">Reference proteome</keyword>
<evidence type="ECO:0000259" key="1">
    <source>
        <dbReference type="Pfam" id="PF24460"/>
    </source>
</evidence>
<dbReference type="PATRIC" id="fig|1227488.3.peg.1956"/>
<accession>M0C9M5</accession>
<proteinExistence type="predicted"/>
<dbReference type="Pfam" id="PF24460">
    <property type="entry name" value="DUF7575"/>
    <property type="match status" value="1"/>
</dbReference>
<evidence type="ECO:0000313" key="2">
    <source>
        <dbReference type="EMBL" id="ELZ18614.1"/>
    </source>
</evidence>
<dbReference type="InterPro" id="IPR055997">
    <property type="entry name" value="DUF7575"/>
</dbReference>
<name>M0C9M5_9EURY</name>
<feature type="domain" description="DUF7575" evidence="1">
    <location>
        <begin position="11"/>
        <end position="36"/>
    </location>
</feature>
<dbReference type="Proteomes" id="UP000011657">
    <property type="component" value="Unassembled WGS sequence"/>
</dbReference>
<reference evidence="2 3" key="1">
    <citation type="journal article" date="2014" name="PLoS Genet.">
        <title>Phylogenetically driven sequencing of extremely halophilic archaea reveals strategies for static and dynamic osmo-response.</title>
        <authorList>
            <person name="Becker E.A."/>
            <person name="Seitzer P.M."/>
            <person name="Tritt A."/>
            <person name="Larsen D."/>
            <person name="Krusor M."/>
            <person name="Yao A.I."/>
            <person name="Wu D."/>
            <person name="Madern D."/>
            <person name="Eisen J.A."/>
            <person name="Darling A.E."/>
            <person name="Facciotti M.T."/>
        </authorList>
    </citation>
    <scope>NUCLEOTIDE SEQUENCE [LARGE SCALE GENOMIC DNA]</scope>
    <source>
        <strain evidence="2 3">JCM 13891</strain>
    </source>
</reference>
<dbReference type="AlphaFoldDB" id="M0C9M5"/>
<comment type="caution">
    <text evidence="2">The sequence shown here is derived from an EMBL/GenBank/DDBJ whole genome shotgun (WGS) entry which is preliminary data.</text>
</comment>
<dbReference type="OrthoDB" id="204947at2157"/>
<protein>
    <recommendedName>
        <fullName evidence="1">DUF7575 domain-containing protein</fullName>
    </recommendedName>
</protein>
<dbReference type="RefSeq" id="WP_008894286.1">
    <property type="nucleotide sequence ID" value="NZ_AOIS01000035.1"/>
</dbReference>
<evidence type="ECO:0000313" key="3">
    <source>
        <dbReference type="Proteomes" id="UP000011657"/>
    </source>
</evidence>
<dbReference type="EMBL" id="AOIS01000035">
    <property type="protein sequence ID" value="ELZ18614.1"/>
    <property type="molecule type" value="Genomic_DNA"/>
</dbReference>
<organism evidence="2 3">
    <name type="scientific">Haloterrigena salina JCM 13891</name>
    <dbReference type="NCBI Taxonomy" id="1227488"/>
    <lineage>
        <taxon>Archaea</taxon>
        <taxon>Methanobacteriati</taxon>
        <taxon>Methanobacteriota</taxon>
        <taxon>Stenosarchaea group</taxon>
        <taxon>Halobacteria</taxon>
        <taxon>Halobacteriales</taxon>
        <taxon>Natrialbaceae</taxon>
        <taxon>Haloterrigena</taxon>
    </lineage>
</organism>